<evidence type="ECO:0000256" key="8">
    <source>
        <dbReference type="SAM" id="MobiDB-lite"/>
    </source>
</evidence>
<dbReference type="PROSITE" id="PS00218">
    <property type="entry name" value="AMINO_ACID_PERMEASE_1"/>
    <property type="match status" value="1"/>
</dbReference>
<feature type="transmembrane region" description="Helical" evidence="9">
    <location>
        <begin position="215"/>
        <end position="235"/>
    </location>
</feature>
<dbReference type="PANTHER" id="PTHR43341:SF3">
    <property type="entry name" value="AMINO-ACID PERMEASE PB1C11.02-RELATED"/>
    <property type="match status" value="1"/>
</dbReference>
<name>J7SAC4_HUIN7</name>
<dbReference type="EMBL" id="HE978325">
    <property type="protein sequence ID" value="CCK72634.1"/>
    <property type="molecule type" value="Genomic_DNA"/>
</dbReference>
<feature type="transmembrane region" description="Helical" evidence="9">
    <location>
        <begin position="473"/>
        <end position="491"/>
    </location>
</feature>
<reference evidence="12" key="2">
    <citation type="submission" date="2012-08" db="EMBL/GenBank/DDBJ databases">
        <title>Genome sequence of Kazachstania naganishii.</title>
        <authorList>
            <person name="Gordon J.L."/>
            <person name="Armisen D."/>
            <person name="Proux-Wera E."/>
            <person name="OhEigeartaigh S.S."/>
            <person name="Byrne K.P."/>
            <person name="Wolfe K.H."/>
        </authorList>
    </citation>
    <scope>NUCLEOTIDE SEQUENCE [LARGE SCALE GENOMIC DNA]</scope>
    <source>
        <strain evidence="12">ATCC MYA-139 / BCRC 22969 / CBS 8797 / CCRC 22969 / KCTC 17520 / NBRC 10181 / NCYC 3082</strain>
    </source>
</reference>
<dbReference type="RefSeq" id="XP_022466879.1">
    <property type="nucleotide sequence ID" value="XM_022610599.1"/>
</dbReference>
<dbReference type="Pfam" id="PF00324">
    <property type="entry name" value="AA_permease"/>
    <property type="match status" value="1"/>
</dbReference>
<reference evidence="11 12" key="1">
    <citation type="journal article" date="2011" name="Proc. Natl. Acad. Sci. U.S.A.">
        <title>Evolutionary erosion of yeast sex chromosomes by mating-type switching accidents.</title>
        <authorList>
            <person name="Gordon J.L."/>
            <person name="Armisen D."/>
            <person name="Proux-Wera E."/>
            <person name="Oheigeartaigh S.S."/>
            <person name="Byrne K.P."/>
            <person name="Wolfe K.H."/>
        </authorList>
    </citation>
    <scope>NUCLEOTIDE SEQUENCE [LARGE SCALE GENOMIC DNA]</scope>
    <source>
        <strain evidence="12">ATCC MYA-139 / BCRC 22969 / CBS 8797 / CCRC 22969 / KCTC 17520 / NBRC 10181 / NCYC 3082</strain>
    </source>
</reference>
<dbReference type="FunFam" id="1.20.1740.10:FF:000001">
    <property type="entry name" value="Amino acid permease"/>
    <property type="match status" value="1"/>
</dbReference>
<dbReference type="InterPro" id="IPR050524">
    <property type="entry name" value="APC_YAT"/>
</dbReference>
<dbReference type="OrthoDB" id="3900342at2759"/>
<dbReference type="OMA" id="AMFSTAN"/>
<dbReference type="GeneID" id="34528408"/>
<sequence>MPSEDAIVSTQVSLHDKSSNSSRSSSSNNDNSKVKAVYSTHSVLEGVHSLESIESASFDPESNIREDLKRDLSPRHINMISIAGVIGTGLYLSTSKSLHVGGPASLFMNYSIFGGVVYLTMMCLGEMSTYMPISGSFCSYAKKFGSESFACALMWNYWFNDAVSVASDLTALQLVLDYWKTKDHHFPYWAASLLFWVFVLLLNVISVRLYGEAEYWLALLKVIAIIIFFILSIVVNVGHNPEHKYIGFHNWNHGDAPFVNGFKGFASLFVSASFAYGGTESITLTNGEATNPVRNTPKVIKTVFWRILIFYVFSAFFIAMNVPYDYPGLATKSVMTSPFTIVFQMAGSKGAGSFMNAVIMTSVISACNHALFAGSRVMYNMSLDGYLPKWVTKTNRYKAPYVAVAITWAVGGLCFGASFIGAGTVWIWLQNIVGVSNQIAWLCIAITSIRFRRGLELQGKTHELKFKNWTYPWGPYFLVVFVSFVILIQGWSAFDPWSTSNFFSVYLELFVFPACYLIWWLYKRDKFIKYEDMDFVTDKYIPSKKVNELNERLDNLKGWPKWRQYMSDYFF</sequence>
<protein>
    <recommendedName>
        <fullName evidence="10">Amino acid permease/ SLC12A domain-containing protein</fullName>
    </recommendedName>
</protein>
<feature type="transmembrane region" description="Helical" evidence="9">
    <location>
        <begin position="503"/>
        <end position="522"/>
    </location>
</feature>
<feature type="transmembrane region" description="Helical" evidence="9">
    <location>
        <begin position="106"/>
        <end position="124"/>
    </location>
</feature>
<feature type="transmembrane region" description="Helical" evidence="9">
    <location>
        <begin position="303"/>
        <end position="324"/>
    </location>
</feature>
<accession>J7SAC4</accession>
<keyword evidence="6 9" id="KW-1133">Transmembrane helix</keyword>
<evidence type="ECO:0000259" key="10">
    <source>
        <dbReference type="Pfam" id="PF00324"/>
    </source>
</evidence>
<dbReference type="KEGG" id="kng:KNAG_0L00110"/>
<dbReference type="AlphaFoldDB" id="J7SAC4"/>
<keyword evidence="7 9" id="KW-0472">Membrane</keyword>
<feature type="transmembrane region" description="Helical" evidence="9">
    <location>
        <begin position="77"/>
        <end position="94"/>
    </location>
</feature>
<dbReference type="eggNOG" id="KOG1286">
    <property type="taxonomic scope" value="Eukaryota"/>
</dbReference>
<keyword evidence="3" id="KW-0813">Transport</keyword>
<evidence type="ECO:0000256" key="3">
    <source>
        <dbReference type="ARBA" id="ARBA00022448"/>
    </source>
</evidence>
<evidence type="ECO:0000256" key="5">
    <source>
        <dbReference type="ARBA" id="ARBA00022970"/>
    </source>
</evidence>
<evidence type="ECO:0000256" key="9">
    <source>
        <dbReference type="SAM" id="Phobius"/>
    </source>
</evidence>
<organism evidence="11 12">
    <name type="scientific">Huiozyma naganishii (strain ATCC MYA-139 / BCRC 22969 / CBS 8797 / KCTC 17520 / NBRC 10181 / NCYC 3082 / Yp74L-3)</name>
    <name type="common">Yeast</name>
    <name type="synonym">Kazachstania naganishii</name>
    <dbReference type="NCBI Taxonomy" id="1071383"/>
    <lineage>
        <taxon>Eukaryota</taxon>
        <taxon>Fungi</taxon>
        <taxon>Dikarya</taxon>
        <taxon>Ascomycota</taxon>
        <taxon>Saccharomycotina</taxon>
        <taxon>Saccharomycetes</taxon>
        <taxon>Saccharomycetales</taxon>
        <taxon>Saccharomycetaceae</taxon>
        <taxon>Huiozyma</taxon>
    </lineage>
</organism>
<dbReference type="Gene3D" id="1.20.1740.10">
    <property type="entry name" value="Amino acid/polyamine transporter I"/>
    <property type="match status" value="1"/>
</dbReference>
<feature type="transmembrane region" description="Helical" evidence="9">
    <location>
        <begin position="188"/>
        <end position="209"/>
    </location>
</feature>
<evidence type="ECO:0000256" key="6">
    <source>
        <dbReference type="ARBA" id="ARBA00022989"/>
    </source>
</evidence>
<dbReference type="HOGENOM" id="CLU_007946_12_2_1"/>
<dbReference type="InterPro" id="IPR004840">
    <property type="entry name" value="Amino_acid_permease_CS"/>
</dbReference>
<dbReference type="GO" id="GO:0015171">
    <property type="term" value="F:amino acid transmembrane transporter activity"/>
    <property type="evidence" value="ECO:0007669"/>
    <property type="project" value="TreeGrafter"/>
</dbReference>
<feature type="transmembrane region" description="Helical" evidence="9">
    <location>
        <begin position="435"/>
        <end position="452"/>
    </location>
</feature>
<dbReference type="Proteomes" id="UP000006310">
    <property type="component" value="Chromosome 12"/>
</dbReference>
<dbReference type="InterPro" id="IPR004841">
    <property type="entry name" value="AA-permease/SLC12A_dom"/>
</dbReference>
<proteinExistence type="inferred from homology"/>
<evidence type="ECO:0000313" key="11">
    <source>
        <dbReference type="EMBL" id="CCK72634.1"/>
    </source>
</evidence>
<evidence type="ECO:0000256" key="1">
    <source>
        <dbReference type="ARBA" id="ARBA00004141"/>
    </source>
</evidence>
<feature type="domain" description="Amino acid permease/ SLC12A" evidence="10">
    <location>
        <begin position="76"/>
        <end position="527"/>
    </location>
</feature>
<feature type="region of interest" description="Disordered" evidence="8">
    <location>
        <begin position="1"/>
        <end position="33"/>
    </location>
</feature>
<feature type="transmembrane region" description="Helical" evidence="9">
    <location>
        <begin position="400"/>
        <end position="429"/>
    </location>
</feature>
<evidence type="ECO:0000256" key="4">
    <source>
        <dbReference type="ARBA" id="ARBA00022692"/>
    </source>
</evidence>
<evidence type="ECO:0000313" key="12">
    <source>
        <dbReference type="Proteomes" id="UP000006310"/>
    </source>
</evidence>
<dbReference type="GO" id="GO:0016020">
    <property type="term" value="C:membrane"/>
    <property type="evidence" value="ECO:0007669"/>
    <property type="project" value="UniProtKB-SubCell"/>
</dbReference>
<feature type="transmembrane region" description="Helical" evidence="9">
    <location>
        <begin position="354"/>
        <end position="379"/>
    </location>
</feature>
<comment type="similarity">
    <text evidence="2">Belongs to the amino acid-polyamine-organocation (APC) superfamily. YAT (TC 2.A.3.10) family.</text>
</comment>
<evidence type="ECO:0000256" key="2">
    <source>
        <dbReference type="ARBA" id="ARBA00006983"/>
    </source>
</evidence>
<evidence type="ECO:0000256" key="7">
    <source>
        <dbReference type="ARBA" id="ARBA00023136"/>
    </source>
</evidence>
<feature type="compositionally biased region" description="Low complexity" evidence="8">
    <location>
        <begin position="19"/>
        <end position="31"/>
    </location>
</feature>
<gene>
    <name evidence="11" type="primary">KNAG0L00110</name>
    <name evidence="11" type="ordered locus">KNAG_0L00110</name>
</gene>
<keyword evidence="4 9" id="KW-0812">Transmembrane</keyword>
<dbReference type="PANTHER" id="PTHR43341">
    <property type="entry name" value="AMINO ACID PERMEASE"/>
    <property type="match status" value="1"/>
</dbReference>
<dbReference type="PIRSF" id="PIRSF006060">
    <property type="entry name" value="AA_transporter"/>
    <property type="match status" value="1"/>
</dbReference>
<keyword evidence="5" id="KW-0029">Amino-acid transport</keyword>
<comment type="subcellular location">
    <subcellularLocation>
        <location evidence="1">Membrane</location>
        <topology evidence="1">Multi-pass membrane protein</topology>
    </subcellularLocation>
</comment>
<keyword evidence="12" id="KW-1185">Reference proteome</keyword>